<dbReference type="Pfam" id="PF02518">
    <property type="entry name" value="HATPase_c"/>
    <property type="match status" value="1"/>
</dbReference>
<keyword evidence="8" id="KW-0067">ATP-binding</keyword>
<keyword evidence="4" id="KW-0808">Transferase</keyword>
<evidence type="ECO:0000256" key="8">
    <source>
        <dbReference type="ARBA" id="ARBA00022840"/>
    </source>
</evidence>
<evidence type="ECO:0000256" key="1">
    <source>
        <dbReference type="ARBA" id="ARBA00004651"/>
    </source>
</evidence>
<protein>
    <recommendedName>
        <fullName evidence="14">HAMP domain-containing protein</fullName>
    </recommendedName>
</protein>
<reference evidence="15" key="1">
    <citation type="submission" date="2022-01" db="EMBL/GenBank/DDBJ databases">
        <authorList>
            <person name="Criscuolo A."/>
        </authorList>
    </citation>
    <scope>NUCLEOTIDE SEQUENCE</scope>
    <source>
        <strain evidence="15">CIP111891</strain>
    </source>
</reference>
<evidence type="ECO:0000256" key="7">
    <source>
        <dbReference type="ARBA" id="ARBA00022777"/>
    </source>
</evidence>
<name>A0ABN8GDF0_9BACL</name>
<evidence type="ECO:0000259" key="14">
    <source>
        <dbReference type="PROSITE" id="PS50885"/>
    </source>
</evidence>
<evidence type="ECO:0000256" key="11">
    <source>
        <dbReference type="ARBA" id="ARBA00023136"/>
    </source>
</evidence>
<dbReference type="PANTHER" id="PTHR34220">
    <property type="entry name" value="SENSOR HISTIDINE KINASE YPDA"/>
    <property type="match status" value="1"/>
</dbReference>
<dbReference type="RefSeq" id="WP_236285986.1">
    <property type="nucleotide sequence ID" value="NZ_CAKMMW010000003.1"/>
</dbReference>
<dbReference type="SMART" id="SM00304">
    <property type="entry name" value="HAMP"/>
    <property type="match status" value="1"/>
</dbReference>
<keyword evidence="5 13" id="KW-0812">Transmembrane</keyword>
<dbReference type="EMBL" id="CAKMMW010000003">
    <property type="protein sequence ID" value="CAH1200205.1"/>
    <property type="molecule type" value="Genomic_DNA"/>
</dbReference>
<dbReference type="SUPFAM" id="SSF55874">
    <property type="entry name" value="ATPase domain of HSP90 chaperone/DNA topoisomerase II/histidine kinase"/>
    <property type="match status" value="1"/>
</dbReference>
<dbReference type="PANTHER" id="PTHR34220:SF11">
    <property type="entry name" value="SENSOR PROTEIN KINASE HPTS"/>
    <property type="match status" value="1"/>
</dbReference>
<evidence type="ECO:0000256" key="10">
    <source>
        <dbReference type="ARBA" id="ARBA00023012"/>
    </source>
</evidence>
<feature type="transmembrane region" description="Helical" evidence="13">
    <location>
        <begin position="12"/>
        <end position="35"/>
    </location>
</feature>
<dbReference type="InterPro" id="IPR003660">
    <property type="entry name" value="HAMP_dom"/>
</dbReference>
<dbReference type="InterPro" id="IPR003594">
    <property type="entry name" value="HATPase_dom"/>
</dbReference>
<dbReference type="Gene3D" id="3.30.450.20">
    <property type="entry name" value="PAS domain"/>
    <property type="match status" value="1"/>
</dbReference>
<organism evidence="15 16">
    <name type="scientific">Paenibacillus allorhizoplanae</name>
    <dbReference type="NCBI Taxonomy" id="2905648"/>
    <lineage>
        <taxon>Bacteria</taxon>
        <taxon>Bacillati</taxon>
        <taxon>Bacillota</taxon>
        <taxon>Bacilli</taxon>
        <taxon>Bacillales</taxon>
        <taxon>Paenibacillaceae</taxon>
        <taxon>Paenibacillus</taxon>
    </lineage>
</organism>
<keyword evidence="16" id="KW-1185">Reference proteome</keyword>
<evidence type="ECO:0000256" key="6">
    <source>
        <dbReference type="ARBA" id="ARBA00022741"/>
    </source>
</evidence>
<comment type="subcellular location">
    <subcellularLocation>
        <location evidence="1">Cell membrane</location>
        <topology evidence="1">Multi-pass membrane protein</topology>
    </subcellularLocation>
</comment>
<dbReference type="Pfam" id="PF06580">
    <property type="entry name" value="His_kinase"/>
    <property type="match status" value="1"/>
</dbReference>
<proteinExistence type="predicted"/>
<dbReference type="InterPro" id="IPR010559">
    <property type="entry name" value="Sig_transdc_His_kin_internal"/>
</dbReference>
<dbReference type="InterPro" id="IPR036890">
    <property type="entry name" value="HATPase_C_sf"/>
</dbReference>
<dbReference type="Pfam" id="PF00672">
    <property type="entry name" value="HAMP"/>
    <property type="match status" value="1"/>
</dbReference>
<evidence type="ECO:0000256" key="5">
    <source>
        <dbReference type="ARBA" id="ARBA00022692"/>
    </source>
</evidence>
<feature type="transmembrane region" description="Helical" evidence="13">
    <location>
        <begin position="303"/>
        <end position="323"/>
    </location>
</feature>
<keyword evidence="11 13" id="KW-0472">Membrane</keyword>
<dbReference type="PROSITE" id="PS50885">
    <property type="entry name" value="HAMP"/>
    <property type="match status" value="1"/>
</dbReference>
<evidence type="ECO:0000256" key="4">
    <source>
        <dbReference type="ARBA" id="ARBA00022679"/>
    </source>
</evidence>
<evidence type="ECO:0000256" key="12">
    <source>
        <dbReference type="SAM" id="Coils"/>
    </source>
</evidence>
<dbReference type="Gene3D" id="3.30.565.10">
    <property type="entry name" value="Histidine kinase-like ATPase, C-terminal domain"/>
    <property type="match status" value="1"/>
</dbReference>
<keyword evidence="3" id="KW-0597">Phosphoprotein</keyword>
<keyword evidence="9 13" id="KW-1133">Transmembrane helix</keyword>
<keyword evidence="2" id="KW-1003">Cell membrane</keyword>
<evidence type="ECO:0000313" key="16">
    <source>
        <dbReference type="Proteomes" id="UP000838821"/>
    </source>
</evidence>
<dbReference type="InterPro" id="IPR050640">
    <property type="entry name" value="Bact_2-comp_sensor_kinase"/>
</dbReference>
<evidence type="ECO:0000256" key="2">
    <source>
        <dbReference type="ARBA" id="ARBA00022475"/>
    </source>
</evidence>
<keyword evidence="6" id="KW-0547">Nucleotide-binding</keyword>
<dbReference type="CDD" id="cd06225">
    <property type="entry name" value="HAMP"/>
    <property type="match status" value="1"/>
</dbReference>
<comment type="caution">
    <text evidence="15">The sequence shown here is derived from an EMBL/GenBank/DDBJ whole genome shotgun (WGS) entry which is preliminary data.</text>
</comment>
<dbReference type="SUPFAM" id="SSF158472">
    <property type="entry name" value="HAMP domain-like"/>
    <property type="match status" value="1"/>
</dbReference>
<keyword evidence="7" id="KW-0418">Kinase</keyword>
<keyword evidence="10" id="KW-0902">Two-component regulatory system</keyword>
<sequence length="600" mass="68724">MISLITRSPIRIKLLIYFVPILILSVVLTGLFSYLSSVKQLENNAYYLLNDTVEQTKTFLDDKFNTVFEQLVVIENNAAFRNILANNGQSEDQHRFDDIIDLQRQFSESYENNFQMIDSIYVTFSNGRSFNLQKDFVPRHVGFDLNEWITRYSRVDNPGGYYWLNRHEDHVFDTVEKRNVVSLFKIIGKKESDVNGVILINMRETFLLNILRNVKVSPNGVLALISPDGMMYSKALAPNFTIDEKAIQAIQNSAEAQGSIVETSTANHKMMIRYSTLSLNKWKLAAIVPESDILSNASQIKSITLYIVLIILFVCIIVATFFASRISNPIRFLSKQVQRVSQGDLKVSFRLEEQNEIGVLAKGLESLVESVQELLQKVKNEQEQKRQIELLALQSQIKPHFLYNTLGSIKHLIDLGEKEKASTMVNALTHFFRIGISKGREVITIGEEVEHVRNYLLIQNIRYIKDFEFEIEIEESIMHFPIMKLTLQPIVENAIYHGIKSKRGRGVIRITGSRRGDYAVLEVFDDGAGMSGERLRDIQTSIQAPKVQEVPVTFGLRNIYLRLVLQFGRSCEMTLESREGEYTLVKLVIPSTDKEEYTHV</sequence>
<evidence type="ECO:0000256" key="3">
    <source>
        <dbReference type="ARBA" id="ARBA00022553"/>
    </source>
</evidence>
<evidence type="ECO:0000256" key="13">
    <source>
        <dbReference type="SAM" id="Phobius"/>
    </source>
</evidence>
<dbReference type="Proteomes" id="UP000838821">
    <property type="component" value="Unassembled WGS sequence"/>
</dbReference>
<evidence type="ECO:0000256" key="9">
    <source>
        <dbReference type="ARBA" id="ARBA00022989"/>
    </source>
</evidence>
<feature type="domain" description="HAMP" evidence="14">
    <location>
        <begin position="324"/>
        <end position="376"/>
    </location>
</feature>
<gene>
    <name evidence="15" type="ORF">PAECIP111891_01552</name>
</gene>
<evidence type="ECO:0000313" key="15">
    <source>
        <dbReference type="EMBL" id="CAH1200205.1"/>
    </source>
</evidence>
<dbReference type="CDD" id="cd18774">
    <property type="entry name" value="PDC2_HK_sensor"/>
    <property type="match status" value="1"/>
</dbReference>
<accession>A0ABN8GDF0</accession>
<keyword evidence="12" id="KW-0175">Coiled coil</keyword>
<dbReference type="Gene3D" id="1.10.8.500">
    <property type="entry name" value="HAMP domain in histidine kinase"/>
    <property type="match status" value="1"/>
</dbReference>
<feature type="coiled-coil region" evidence="12">
    <location>
        <begin position="361"/>
        <end position="391"/>
    </location>
</feature>